<evidence type="ECO:0000313" key="2">
    <source>
        <dbReference type="Proteomes" id="UP001054252"/>
    </source>
</evidence>
<organism evidence="1 2">
    <name type="scientific">Rubroshorea leprosula</name>
    <dbReference type="NCBI Taxonomy" id="152421"/>
    <lineage>
        <taxon>Eukaryota</taxon>
        <taxon>Viridiplantae</taxon>
        <taxon>Streptophyta</taxon>
        <taxon>Embryophyta</taxon>
        <taxon>Tracheophyta</taxon>
        <taxon>Spermatophyta</taxon>
        <taxon>Magnoliopsida</taxon>
        <taxon>eudicotyledons</taxon>
        <taxon>Gunneridae</taxon>
        <taxon>Pentapetalae</taxon>
        <taxon>rosids</taxon>
        <taxon>malvids</taxon>
        <taxon>Malvales</taxon>
        <taxon>Dipterocarpaceae</taxon>
        <taxon>Rubroshorea</taxon>
    </lineage>
</organism>
<reference evidence="1 2" key="1">
    <citation type="journal article" date="2021" name="Commun. Biol.">
        <title>The genome of Shorea leprosula (Dipterocarpaceae) highlights the ecological relevance of drought in aseasonal tropical rainforests.</title>
        <authorList>
            <person name="Ng K.K.S."/>
            <person name="Kobayashi M.J."/>
            <person name="Fawcett J.A."/>
            <person name="Hatakeyama M."/>
            <person name="Paape T."/>
            <person name="Ng C.H."/>
            <person name="Ang C.C."/>
            <person name="Tnah L.H."/>
            <person name="Lee C.T."/>
            <person name="Nishiyama T."/>
            <person name="Sese J."/>
            <person name="O'Brien M.J."/>
            <person name="Copetti D."/>
            <person name="Mohd Noor M.I."/>
            <person name="Ong R.C."/>
            <person name="Putra M."/>
            <person name="Sireger I.Z."/>
            <person name="Indrioko S."/>
            <person name="Kosugi Y."/>
            <person name="Izuno A."/>
            <person name="Isagi Y."/>
            <person name="Lee S.L."/>
            <person name="Shimizu K.K."/>
        </authorList>
    </citation>
    <scope>NUCLEOTIDE SEQUENCE [LARGE SCALE GENOMIC DNA]</scope>
    <source>
        <strain evidence="1">214</strain>
    </source>
</reference>
<protein>
    <submittedName>
        <fullName evidence="1">Uncharacterized protein</fullName>
    </submittedName>
</protein>
<accession>A0AAV5JL36</accession>
<name>A0AAV5JL36_9ROSI</name>
<gene>
    <name evidence="1" type="ORF">SLEP1_g26248</name>
</gene>
<keyword evidence="2" id="KW-1185">Reference proteome</keyword>
<proteinExistence type="predicted"/>
<dbReference type="EMBL" id="BPVZ01000043">
    <property type="protein sequence ID" value="GKV15459.1"/>
    <property type="molecule type" value="Genomic_DNA"/>
</dbReference>
<dbReference type="Proteomes" id="UP001054252">
    <property type="component" value="Unassembled WGS sequence"/>
</dbReference>
<sequence>MWVGDFWAFFAREFPADPIGSSPNPPAPALLAKILEAKPRTGKPRKVTS</sequence>
<comment type="caution">
    <text evidence="1">The sequence shown here is derived from an EMBL/GenBank/DDBJ whole genome shotgun (WGS) entry which is preliminary data.</text>
</comment>
<dbReference type="AlphaFoldDB" id="A0AAV5JL36"/>
<evidence type="ECO:0000313" key="1">
    <source>
        <dbReference type="EMBL" id="GKV15459.1"/>
    </source>
</evidence>